<name>K3WN20_GLOUD</name>
<dbReference type="AlphaFoldDB" id="K3WN20"/>
<dbReference type="OMA" id="QCETHEM"/>
<keyword evidence="2" id="KW-1185">Reference proteome</keyword>
<evidence type="ECO:0000313" key="2">
    <source>
        <dbReference type="Proteomes" id="UP000019132"/>
    </source>
</evidence>
<protein>
    <recommendedName>
        <fullName evidence="3">Sfi1 spindle body domain-containing protein</fullName>
    </recommendedName>
</protein>
<organism evidence="1 2">
    <name type="scientific">Globisporangium ultimum (strain ATCC 200006 / CBS 805.95 / DAOM BR144)</name>
    <name type="common">Pythium ultimum</name>
    <dbReference type="NCBI Taxonomy" id="431595"/>
    <lineage>
        <taxon>Eukaryota</taxon>
        <taxon>Sar</taxon>
        <taxon>Stramenopiles</taxon>
        <taxon>Oomycota</taxon>
        <taxon>Peronosporomycetes</taxon>
        <taxon>Pythiales</taxon>
        <taxon>Pythiaceae</taxon>
        <taxon>Globisporangium</taxon>
    </lineage>
</organism>
<dbReference type="InParanoid" id="K3WN20"/>
<evidence type="ECO:0000313" key="1">
    <source>
        <dbReference type="EnsemblProtists" id="PYU1_T006362"/>
    </source>
</evidence>
<accession>K3WN20</accession>
<reference evidence="1" key="3">
    <citation type="submission" date="2015-02" db="UniProtKB">
        <authorList>
            <consortium name="EnsemblProtists"/>
        </authorList>
    </citation>
    <scope>IDENTIFICATION</scope>
    <source>
        <strain evidence="1">DAOM BR144</strain>
    </source>
</reference>
<dbReference type="Proteomes" id="UP000019132">
    <property type="component" value="Unassembled WGS sequence"/>
</dbReference>
<sequence length="1031" mass="124458">MADDCVYVKEAVLTQLEREKRGLRWQLSRTAKIAEARAADVCAYEAKVKDLLTIVEMNKSVANKAVKRSYTQESQLHKVTSERDSLAQRLMQQRKRFVDQSMYRLQQQRALRRKRGVFQVLKQFVARERAMRVRLMRVGTRIHQQRLQTAWHRWQRRVRIRDVGASVSPLCTASSIATATAAVTSAFLRVPSPTAAAPIDDCCFGFPTDYLYDECFHLRFKRRLDRKRMSFFAWKAQWMLAKKQETMAVTWITTQRWRLVFRTWKHEVQRKLRHASILHQMQHRRIARVFQAWTTRVRRDTQRHHALHHILKRQRRKMLQQFLTRFRLQCVERCALEWTEVLKTAHVALEEEKMMYSLHQDAALKEIHASSTTQEFRQRQFTALEAQKRTEWRQHRQLAACFAAWTWQFRQRELHNQVALRFRRGQHRLRDKRRHFVALVRLTRQRARAKALSAKIQTRTLRIAVRTCFQAFTRYVRVEVAKRRRLRALASRLRRVYLLQSWGRWRQKILLDEHHMLLQCETHEMAATMQSQEVTFQKMQSRTDKLRRRYQLQCALLLRDAWRDCFLRRTVRNWALVVKTGRLRRNALRRLVVLRASHLVKHRLAQWKRNARHVALIHHACATRVAKRKHQQMNLVFANWRKFTRYNVQLRWNVQRKYLYFALWRGYQDRKRARDAALKRFLYRRIVLIWQRQALHKWQRRHNLIVSTEKRRKRYENDLLTRVWGTWQHFMIHRLRSRHRQNHLLLANMETRMQSQRLHLVFTSWKWLQTQRVQRQNAIVSRMVRRHLRTKHQVLSTWTKFAALTMQRGQVLGRILKRTTGQQRLLRTKWAHWVKHTVHSMSVLAVKARARQQIEKIIECMAARHIVVRTFYCWHQCARDTLRQKQQYTWFLQRQRGLALRHCFTRWRHEFLSQQHQKKRVVRKWLLQIDKQTLRRGFQQWERVARLHAFLCARDREPDLARSVARAQCPTDADTLDVQGAERILWCMVSDDKVSKSETPTDPQIAPSALPVCSALGLAQMDVVLRATAPI</sequence>
<proteinExistence type="predicted"/>
<dbReference type="HOGENOM" id="CLU_294326_0_0_1"/>
<dbReference type="VEuPathDB" id="FungiDB:PYU1_G006350"/>
<evidence type="ECO:0008006" key="3">
    <source>
        <dbReference type="Google" id="ProtNLM"/>
    </source>
</evidence>
<reference evidence="2" key="2">
    <citation type="submission" date="2010-04" db="EMBL/GenBank/DDBJ databases">
        <authorList>
            <person name="Buell R."/>
            <person name="Hamilton J."/>
            <person name="Hostetler J."/>
        </authorList>
    </citation>
    <scope>NUCLEOTIDE SEQUENCE [LARGE SCALE GENOMIC DNA]</scope>
    <source>
        <strain evidence="2">DAOM:BR144</strain>
    </source>
</reference>
<dbReference type="EMBL" id="GL376604">
    <property type="status" value="NOT_ANNOTATED_CDS"/>
    <property type="molecule type" value="Genomic_DNA"/>
</dbReference>
<reference evidence="2" key="1">
    <citation type="journal article" date="2010" name="Genome Biol.">
        <title>Genome sequence of the necrotrophic plant pathogen Pythium ultimum reveals original pathogenicity mechanisms and effector repertoire.</title>
        <authorList>
            <person name="Levesque C.A."/>
            <person name="Brouwer H."/>
            <person name="Cano L."/>
            <person name="Hamilton J.P."/>
            <person name="Holt C."/>
            <person name="Huitema E."/>
            <person name="Raffaele S."/>
            <person name="Robideau G.P."/>
            <person name="Thines M."/>
            <person name="Win J."/>
            <person name="Zerillo M.M."/>
            <person name="Beakes G.W."/>
            <person name="Boore J.L."/>
            <person name="Busam D."/>
            <person name="Dumas B."/>
            <person name="Ferriera S."/>
            <person name="Fuerstenberg S.I."/>
            <person name="Gachon C.M."/>
            <person name="Gaulin E."/>
            <person name="Govers F."/>
            <person name="Grenville-Briggs L."/>
            <person name="Horner N."/>
            <person name="Hostetler J."/>
            <person name="Jiang R.H."/>
            <person name="Johnson J."/>
            <person name="Krajaejun T."/>
            <person name="Lin H."/>
            <person name="Meijer H.J."/>
            <person name="Moore B."/>
            <person name="Morris P."/>
            <person name="Phuntmart V."/>
            <person name="Puiu D."/>
            <person name="Shetty J."/>
            <person name="Stajich J.E."/>
            <person name="Tripathy S."/>
            <person name="Wawra S."/>
            <person name="van West P."/>
            <person name="Whitty B.R."/>
            <person name="Coutinho P.M."/>
            <person name="Henrissat B."/>
            <person name="Martin F."/>
            <person name="Thomas P.D."/>
            <person name="Tyler B.M."/>
            <person name="De Vries R.P."/>
            <person name="Kamoun S."/>
            <person name="Yandell M."/>
            <person name="Tisserat N."/>
            <person name="Buell C.R."/>
        </authorList>
    </citation>
    <scope>NUCLEOTIDE SEQUENCE</scope>
    <source>
        <strain evidence="2">DAOM:BR144</strain>
    </source>
</reference>
<dbReference type="eggNOG" id="ENOG502SE6W">
    <property type="taxonomic scope" value="Eukaryota"/>
</dbReference>
<dbReference type="EnsemblProtists" id="PYU1_T006362">
    <property type="protein sequence ID" value="PYU1_T006362"/>
    <property type="gene ID" value="PYU1_G006350"/>
</dbReference>